<evidence type="ECO:0000259" key="8">
    <source>
        <dbReference type="SMART" id="SM00382"/>
    </source>
</evidence>
<feature type="region of interest" description="Disordered" evidence="7">
    <location>
        <begin position="588"/>
        <end position="608"/>
    </location>
</feature>
<dbReference type="InterPro" id="IPR003593">
    <property type="entry name" value="AAA+_ATPase"/>
</dbReference>
<dbReference type="InterPro" id="IPR036388">
    <property type="entry name" value="WH-like_DNA-bd_sf"/>
</dbReference>
<organism evidence="9 10">
    <name type="scientific">Nyssa sinensis</name>
    <dbReference type="NCBI Taxonomy" id="561372"/>
    <lineage>
        <taxon>Eukaryota</taxon>
        <taxon>Viridiplantae</taxon>
        <taxon>Streptophyta</taxon>
        <taxon>Embryophyta</taxon>
        <taxon>Tracheophyta</taxon>
        <taxon>Spermatophyta</taxon>
        <taxon>Magnoliopsida</taxon>
        <taxon>eudicotyledons</taxon>
        <taxon>Gunneridae</taxon>
        <taxon>Pentapetalae</taxon>
        <taxon>asterids</taxon>
        <taxon>Cornales</taxon>
        <taxon>Nyssaceae</taxon>
        <taxon>Nyssa</taxon>
    </lineage>
</organism>
<evidence type="ECO:0000256" key="2">
    <source>
        <dbReference type="ARBA" id="ARBA00022614"/>
    </source>
</evidence>
<dbReference type="SUPFAM" id="SSF52058">
    <property type="entry name" value="L domain-like"/>
    <property type="match status" value="1"/>
</dbReference>
<protein>
    <recommendedName>
        <fullName evidence="8">AAA+ ATPase domain-containing protein</fullName>
    </recommendedName>
</protein>
<evidence type="ECO:0000256" key="7">
    <source>
        <dbReference type="SAM" id="MobiDB-lite"/>
    </source>
</evidence>
<dbReference type="InterPro" id="IPR027417">
    <property type="entry name" value="P-loop_NTPase"/>
</dbReference>
<dbReference type="SUPFAM" id="SSF52540">
    <property type="entry name" value="P-loop containing nucleoside triphosphate hydrolases"/>
    <property type="match status" value="1"/>
</dbReference>
<accession>A0A5J5B084</accession>
<dbReference type="Gene3D" id="3.40.50.300">
    <property type="entry name" value="P-loop containing nucleotide triphosphate hydrolases"/>
    <property type="match status" value="1"/>
</dbReference>
<dbReference type="Pfam" id="PF23247">
    <property type="entry name" value="LRR_RPS2"/>
    <property type="match status" value="1"/>
</dbReference>
<proteinExistence type="inferred from homology"/>
<dbReference type="EMBL" id="CM018040">
    <property type="protein sequence ID" value="KAA8535586.1"/>
    <property type="molecule type" value="Genomic_DNA"/>
</dbReference>
<evidence type="ECO:0000256" key="6">
    <source>
        <dbReference type="ARBA" id="ARBA00022840"/>
    </source>
</evidence>
<dbReference type="Gene3D" id="1.10.8.430">
    <property type="entry name" value="Helical domain of apoptotic protease-activating factors"/>
    <property type="match status" value="1"/>
</dbReference>
<dbReference type="InterPro" id="IPR057135">
    <property type="entry name" value="At4g27190-like_LRR"/>
</dbReference>
<keyword evidence="3" id="KW-0677">Repeat</keyword>
<dbReference type="Gene3D" id="3.80.10.10">
    <property type="entry name" value="Ribonuclease Inhibitor"/>
    <property type="match status" value="2"/>
</dbReference>
<gene>
    <name evidence="9" type="ORF">F0562_030588</name>
</gene>
<dbReference type="InterPro" id="IPR032675">
    <property type="entry name" value="LRR_dom_sf"/>
</dbReference>
<name>A0A5J5B084_9ASTE</name>
<sequence>MVDEPDKMNKRMTVLKTQGEIYERETEMVYPRRKAGAKAKATVESGMSPAWEKKAARRKETLQSKGVETLIASSVEASVHVPEDKRKYGLQAAEGKATPVQTSGAETIPVAGIKGKTMPAMSDEYEAATGIITASTEGLFSLEETEIEEIIPDVTEGVFRCHEMVNQPVPTEAESEDWMKSELRINIHKLVEPLIAGADSNSSLSDKAMVRRKILQPSNMDELINEAKVDGHCLTPGGQALPEPVPNARISIHHNVHKILGYMKDVRASRIGIYGNGGIGKTTLLKALVNHPEIEDMFDLIIWVTVSRYSGEKEIQSQVVRQLSSCLADSEMNHETTLHALKSKKFLLILDDVWEWINLDAVGIPNPDQQNGSRIILTTRSLDVCRIMATDRDFELELISRKEAWELFHDQVGEIIDSEKIQPYAQAIVEECGGLPLTIVVTGRALRKETDVLVWKRALRELLLPSTLGIHGTEAVLKQLKFSYDKLKTRDIKSCFLYCALLPEDHEVNISELINYFICEGLVTGNSTDAHKNGCDIIEVLVEAAMLESTHDGLSVRMHYIVRELALGIISTEAEGCQFLLRAEPLSTQPPKSEFGNGSSTSQLQSPERTRSLFPKFNHFMLKAGAGLTEPPPPEEWEQAKMVFLMDNGFSNLPESPNCPNLKTLFLQRNHNLRVIPMSFFNYMPYLQVLNLSKTRIQSLPQSLSKLINLLVLVVRDCRRLAMLPSEIGTLTHLEVLDLQGTDIYNLPNEIRNLTCLKHLLVSFYGSVNHSEYVGLPPELVSHGIISRLVALEELHIFVYPGDKRWNREVQSVTEEVVNLTKLTALEFYFPDANLLELFIQTSPSGDGRGLTKLTKFNFIVGHNVKRIVSRVPVDVEFEYDQHNQCLRFVNGSKKLPHPAVLEVLNRSSAFYLDHHLHICSLSEFGIGNLNALKFCILRECPQIQIIMDGLKIDGRALPFLEHFSIHYLWNLRKIWEGTLPPGSFHRLKSLSIHTCPKLTFVLTCSMLQILSNLEVLVVDDCQEVKDILVEDRDTDVVINSGDIVLPKLKKLNLHYMPKLVSIWKGSWPSVEHISFYNCPNLKNLHMSFDLEHTIKEIKAEKDWWEALSWEDTALFMRLQAHFTPLCDDDL</sequence>
<dbReference type="InterPro" id="IPR042197">
    <property type="entry name" value="Apaf_helical"/>
</dbReference>
<dbReference type="Pfam" id="PF00931">
    <property type="entry name" value="NB-ARC"/>
    <property type="match status" value="1"/>
</dbReference>
<evidence type="ECO:0000313" key="9">
    <source>
        <dbReference type="EMBL" id="KAA8535586.1"/>
    </source>
</evidence>
<keyword evidence="2" id="KW-0433">Leucine-rich repeat</keyword>
<dbReference type="OrthoDB" id="1938824at2759"/>
<feature type="domain" description="AAA+ ATPase" evidence="8">
    <location>
        <begin position="267"/>
        <end position="400"/>
    </location>
</feature>
<evidence type="ECO:0000256" key="3">
    <source>
        <dbReference type="ARBA" id="ARBA00022737"/>
    </source>
</evidence>
<dbReference type="PANTHER" id="PTHR33463:SF143">
    <property type="entry name" value="NB-ARC DOMAIN-CONTAINING PROTEIN"/>
    <property type="match status" value="1"/>
</dbReference>
<keyword evidence="10" id="KW-1185">Reference proteome</keyword>
<dbReference type="Gene3D" id="1.10.10.10">
    <property type="entry name" value="Winged helix-like DNA-binding domain superfamily/Winged helix DNA-binding domain"/>
    <property type="match status" value="1"/>
</dbReference>
<evidence type="ECO:0000256" key="4">
    <source>
        <dbReference type="ARBA" id="ARBA00022741"/>
    </source>
</evidence>
<keyword evidence="4" id="KW-0547">Nucleotide-binding</keyword>
<keyword evidence="5" id="KW-0611">Plant defense</keyword>
<dbReference type="Proteomes" id="UP000325577">
    <property type="component" value="Linkage Group LG17"/>
</dbReference>
<keyword evidence="6" id="KW-0067">ATP-binding</keyword>
<dbReference type="InterPro" id="IPR002182">
    <property type="entry name" value="NB-ARC"/>
</dbReference>
<dbReference type="InterPro" id="IPR055414">
    <property type="entry name" value="LRR_R13L4/SHOC2-like"/>
</dbReference>
<dbReference type="SMART" id="SM00382">
    <property type="entry name" value="AAA"/>
    <property type="match status" value="1"/>
</dbReference>
<evidence type="ECO:0000256" key="1">
    <source>
        <dbReference type="ARBA" id="ARBA00008894"/>
    </source>
</evidence>
<reference evidence="9 10" key="1">
    <citation type="submission" date="2019-09" db="EMBL/GenBank/DDBJ databases">
        <title>A chromosome-level genome assembly of the Chinese tupelo Nyssa sinensis.</title>
        <authorList>
            <person name="Yang X."/>
            <person name="Kang M."/>
            <person name="Yang Y."/>
            <person name="Xiong H."/>
            <person name="Wang M."/>
            <person name="Zhang Z."/>
            <person name="Wang Z."/>
            <person name="Wu H."/>
            <person name="Ma T."/>
            <person name="Liu J."/>
            <person name="Xi Z."/>
        </authorList>
    </citation>
    <scope>NUCLEOTIDE SEQUENCE [LARGE SCALE GENOMIC DNA]</scope>
    <source>
        <strain evidence="9">J267</strain>
        <tissue evidence="9">Leaf</tissue>
    </source>
</reference>
<dbReference type="PANTHER" id="PTHR33463">
    <property type="entry name" value="NB-ARC DOMAIN-CONTAINING PROTEIN-RELATED"/>
    <property type="match status" value="1"/>
</dbReference>
<dbReference type="Pfam" id="PF23598">
    <property type="entry name" value="LRR_14"/>
    <property type="match status" value="1"/>
</dbReference>
<dbReference type="PRINTS" id="PR00364">
    <property type="entry name" value="DISEASERSIST"/>
</dbReference>
<comment type="similarity">
    <text evidence="1">Belongs to the disease resistance NB-LRR family.</text>
</comment>
<dbReference type="GO" id="GO:0005524">
    <property type="term" value="F:ATP binding"/>
    <property type="evidence" value="ECO:0007669"/>
    <property type="project" value="UniProtKB-KW"/>
</dbReference>
<dbReference type="GO" id="GO:0051607">
    <property type="term" value="P:defense response to virus"/>
    <property type="evidence" value="ECO:0007669"/>
    <property type="project" value="UniProtKB-ARBA"/>
</dbReference>
<evidence type="ECO:0000313" key="10">
    <source>
        <dbReference type="Proteomes" id="UP000325577"/>
    </source>
</evidence>
<feature type="compositionally biased region" description="Polar residues" evidence="7">
    <location>
        <begin position="588"/>
        <end position="607"/>
    </location>
</feature>
<evidence type="ECO:0000256" key="5">
    <source>
        <dbReference type="ARBA" id="ARBA00022821"/>
    </source>
</evidence>
<dbReference type="InterPro" id="IPR050905">
    <property type="entry name" value="Plant_NBS-LRR"/>
</dbReference>
<dbReference type="GO" id="GO:0043531">
    <property type="term" value="F:ADP binding"/>
    <property type="evidence" value="ECO:0007669"/>
    <property type="project" value="InterPro"/>
</dbReference>
<dbReference type="AlphaFoldDB" id="A0A5J5B084"/>
<dbReference type="FunFam" id="3.40.50.300:FF:001091">
    <property type="entry name" value="Probable disease resistance protein At1g61300"/>
    <property type="match status" value="1"/>
</dbReference>
<dbReference type="FunFam" id="1.10.10.10:FF:000322">
    <property type="entry name" value="Probable disease resistance protein At1g63360"/>
    <property type="match status" value="1"/>
</dbReference>